<evidence type="ECO:0000313" key="3">
    <source>
        <dbReference type="Proteomes" id="UP000187203"/>
    </source>
</evidence>
<keyword evidence="3" id="KW-1185">Reference proteome</keyword>
<proteinExistence type="predicted"/>
<comment type="caution">
    <text evidence="2">The sequence shown here is derived from an EMBL/GenBank/DDBJ whole genome shotgun (WGS) entry which is preliminary data.</text>
</comment>
<sequence length="130" mass="14883">MEPLKSSPPLSREEEVELSRSTKKIKISSMTEPDQHANRKIVSYRDSILGANYGLLEQHNIISDDEDAEMGYLVNDETPRLKEADSSVLSVFPSKEERSRIREKWAKTLIVKVFGRTVGYQFLVQKLTQV</sequence>
<evidence type="ECO:0000256" key="1">
    <source>
        <dbReference type="SAM" id="MobiDB-lite"/>
    </source>
</evidence>
<dbReference type="Proteomes" id="UP000187203">
    <property type="component" value="Unassembled WGS sequence"/>
</dbReference>
<protein>
    <submittedName>
        <fullName evidence="2">Uncharacterized protein</fullName>
    </submittedName>
</protein>
<accession>A0A1R3KWP9</accession>
<dbReference type="EMBL" id="AWUE01010602">
    <property type="protein sequence ID" value="OMP11521.1"/>
    <property type="molecule type" value="Genomic_DNA"/>
</dbReference>
<name>A0A1R3KWP9_9ROSI</name>
<organism evidence="2 3">
    <name type="scientific">Corchorus olitorius</name>
    <dbReference type="NCBI Taxonomy" id="93759"/>
    <lineage>
        <taxon>Eukaryota</taxon>
        <taxon>Viridiplantae</taxon>
        <taxon>Streptophyta</taxon>
        <taxon>Embryophyta</taxon>
        <taxon>Tracheophyta</taxon>
        <taxon>Spermatophyta</taxon>
        <taxon>Magnoliopsida</taxon>
        <taxon>eudicotyledons</taxon>
        <taxon>Gunneridae</taxon>
        <taxon>Pentapetalae</taxon>
        <taxon>rosids</taxon>
        <taxon>malvids</taxon>
        <taxon>Malvales</taxon>
        <taxon>Malvaceae</taxon>
        <taxon>Grewioideae</taxon>
        <taxon>Apeibeae</taxon>
        <taxon>Corchorus</taxon>
    </lineage>
</organism>
<gene>
    <name evidence="2" type="ORF">COLO4_03772</name>
</gene>
<reference evidence="3" key="1">
    <citation type="submission" date="2013-09" db="EMBL/GenBank/DDBJ databases">
        <title>Corchorus olitorius genome sequencing.</title>
        <authorList>
            <person name="Alam M."/>
            <person name="Haque M.S."/>
            <person name="Islam M.S."/>
            <person name="Emdad E.M."/>
            <person name="Islam M.M."/>
            <person name="Ahmed B."/>
            <person name="Halim A."/>
            <person name="Hossen Q.M.M."/>
            <person name="Hossain M.Z."/>
            <person name="Ahmed R."/>
            <person name="Khan M.M."/>
            <person name="Islam R."/>
            <person name="Rashid M.M."/>
            <person name="Khan S.A."/>
            <person name="Rahman M.S."/>
            <person name="Alam M."/>
            <person name="Yahiya A.S."/>
            <person name="Khan M.S."/>
            <person name="Azam M.S."/>
            <person name="Haque T."/>
            <person name="Lashkar M.Z.H."/>
            <person name="Akhand A.I."/>
            <person name="Morshed G."/>
            <person name="Roy S."/>
            <person name="Uddin K.S."/>
            <person name="Rabeya T."/>
            <person name="Hossain A.S."/>
            <person name="Chowdhury A."/>
            <person name="Snigdha A.R."/>
            <person name="Mortoza M.S."/>
            <person name="Matin S.A."/>
            <person name="Hoque S.M.E."/>
            <person name="Islam M.K."/>
            <person name="Roy D.K."/>
            <person name="Haider R."/>
            <person name="Moosa M.M."/>
            <person name="Elias S.M."/>
            <person name="Hasan A.M."/>
            <person name="Jahan S."/>
            <person name="Shafiuddin M."/>
            <person name="Mahmood N."/>
            <person name="Shommy N.S."/>
        </authorList>
    </citation>
    <scope>NUCLEOTIDE SEQUENCE [LARGE SCALE GENOMIC DNA]</scope>
    <source>
        <strain evidence="3">cv. O-4</strain>
    </source>
</reference>
<feature type="region of interest" description="Disordered" evidence="1">
    <location>
        <begin position="1"/>
        <end position="33"/>
    </location>
</feature>
<evidence type="ECO:0000313" key="2">
    <source>
        <dbReference type="EMBL" id="OMP11521.1"/>
    </source>
</evidence>
<feature type="compositionally biased region" description="Basic and acidic residues" evidence="1">
    <location>
        <begin position="11"/>
        <end position="20"/>
    </location>
</feature>
<dbReference type="OrthoDB" id="1747161at2759"/>
<dbReference type="AlphaFoldDB" id="A0A1R3KWP9"/>